<gene>
    <name evidence="2" type="ORF">J2753_001833</name>
</gene>
<sequence>MTMLDSLLTDARSSDHQFVIHSDDPETAAADWFRNHNVDVTHRPLPEGIPRPFLVVERDGEFVGVLDLEEVERLLEPPVEPPAPREELSEGHRGFFEALSDTVFTSISRRELLAVSREIEDRAHRVGDGTLHVSFQRLSAFQSQRRVYEQIAAETTLDIHIHGVDDWTPPESQAISYHAHQDGRLEPYWVLAFDGGPEEMQPSGLVAEERPGEGFTGFWTDDGETVERVLSSVASVTV</sequence>
<feature type="domain" description="DICT" evidence="1">
    <location>
        <begin position="104"/>
        <end position="196"/>
    </location>
</feature>
<dbReference type="EMBL" id="JAGGLC010000003">
    <property type="protein sequence ID" value="MBP1987335.1"/>
    <property type="molecule type" value="Genomic_DNA"/>
</dbReference>
<name>A0A8T4H170_9EURY</name>
<dbReference type="InterPro" id="IPR016954">
    <property type="entry name" value="Uncharacterised_Vng0742h"/>
</dbReference>
<accession>A0A8T4H170</accession>
<dbReference type="PIRSF" id="PIRSF030471">
    <property type="entry name" value="STR_Vng0742h_prd"/>
    <property type="match status" value="1"/>
</dbReference>
<proteinExistence type="predicted"/>
<organism evidence="2 3">
    <name type="scientific">Halolamina salifodinae</name>
    <dbReference type="NCBI Taxonomy" id="1202767"/>
    <lineage>
        <taxon>Archaea</taxon>
        <taxon>Methanobacteriati</taxon>
        <taxon>Methanobacteriota</taxon>
        <taxon>Stenosarchaea group</taxon>
        <taxon>Halobacteria</taxon>
        <taxon>Halobacteriales</taxon>
        <taxon>Haloferacaceae</taxon>
    </lineage>
</organism>
<reference evidence="2" key="1">
    <citation type="submission" date="2021-03" db="EMBL/GenBank/DDBJ databases">
        <title>Genomic Encyclopedia of Type Strains, Phase IV (KMG-IV): sequencing the most valuable type-strain genomes for metagenomic binning, comparative biology and taxonomic classification.</title>
        <authorList>
            <person name="Goeker M."/>
        </authorList>
    </citation>
    <scope>NUCLEOTIDE SEQUENCE</scope>
    <source>
        <strain evidence="2">DSM 26232</strain>
    </source>
</reference>
<comment type="caution">
    <text evidence="2">The sequence shown here is derived from an EMBL/GenBank/DDBJ whole genome shotgun (WGS) entry which is preliminary data.</text>
</comment>
<evidence type="ECO:0000259" key="1">
    <source>
        <dbReference type="Pfam" id="PF10069"/>
    </source>
</evidence>
<evidence type="ECO:0000313" key="2">
    <source>
        <dbReference type="EMBL" id="MBP1987335.1"/>
    </source>
</evidence>
<dbReference type="InterPro" id="IPR019278">
    <property type="entry name" value="DICT_dom"/>
</dbReference>
<evidence type="ECO:0000313" key="3">
    <source>
        <dbReference type="Proteomes" id="UP000823736"/>
    </source>
</evidence>
<dbReference type="Pfam" id="PF10069">
    <property type="entry name" value="DICT"/>
    <property type="match status" value="1"/>
</dbReference>
<protein>
    <recommendedName>
        <fullName evidence="1">DICT domain-containing protein</fullName>
    </recommendedName>
</protein>
<dbReference type="Proteomes" id="UP000823736">
    <property type="component" value="Unassembled WGS sequence"/>
</dbReference>
<dbReference type="AlphaFoldDB" id="A0A8T4H170"/>
<keyword evidence="3" id="KW-1185">Reference proteome</keyword>